<sequence length="398" mass="46033">MAAFRLPRECIREIDKVCSAFLWSGAEMSSKKAKIAWGNVCKPKTEGGLGLRNLQEANNVCCLKLVWRIISNRSSLWVQWVDMYLLRGKSLWTATQRTNVGSWIWKKILKYRDLAKSFCKIEVGNGTTTSFWFDNWSTLGRLFDVAGERGIIDLGISKHSTVADAWAGRRQRRHRVAILNEIEESLDSQRRNRKETNDIAKWKGKGDTFQTKFSTKNTWNNIRLSSPKVPWHKGAWFAHATPKLSFCTWLAIHNRLSTGDRMMKWNGSASGNCVLCRNNIETRDHLFFSCSYTSTIWAAIAKGLWRARYTTDWSQILVCVSDQSQDRVESFLIRYGFQATIYTVWRERNGRRHGETPNTAATLIGWIDKQVRNQITTIRHSGDRRYDMAFQTWLQARA</sequence>
<feature type="domain" description="Reverse transcriptase zinc-binding" evidence="1">
    <location>
        <begin position="213"/>
        <end position="297"/>
    </location>
</feature>
<dbReference type="EMBL" id="JAEFBK010000007">
    <property type="protein sequence ID" value="KAG7586730.1"/>
    <property type="molecule type" value="Genomic_DNA"/>
</dbReference>
<keyword evidence="2" id="KW-0808">Transferase</keyword>
<gene>
    <name evidence="2" type="ORF">ISN45_Aa02g020000</name>
</gene>
<dbReference type="AlphaFoldDB" id="A0A8T2BJZ4"/>
<name>A0A8T2BJZ4_9BRAS</name>
<dbReference type="Proteomes" id="UP000694240">
    <property type="component" value="Chromosome 7"/>
</dbReference>
<proteinExistence type="predicted"/>
<evidence type="ECO:0000259" key="1">
    <source>
        <dbReference type="Pfam" id="PF13966"/>
    </source>
</evidence>
<keyword evidence="2" id="KW-0695">RNA-directed DNA polymerase</keyword>
<keyword evidence="3" id="KW-1185">Reference proteome</keyword>
<dbReference type="Pfam" id="PF13966">
    <property type="entry name" value="zf-RVT"/>
    <property type="match status" value="1"/>
</dbReference>
<dbReference type="InterPro" id="IPR026960">
    <property type="entry name" value="RVT-Znf"/>
</dbReference>
<keyword evidence="2" id="KW-0548">Nucleotidyltransferase</keyword>
<dbReference type="GO" id="GO:0003964">
    <property type="term" value="F:RNA-directed DNA polymerase activity"/>
    <property type="evidence" value="ECO:0007669"/>
    <property type="project" value="UniProtKB-KW"/>
</dbReference>
<evidence type="ECO:0000313" key="2">
    <source>
        <dbReference type="EMBL" id="KAG7586730.1"/>
    </source>
</evidence>
<comment type="caution">
    <text evidence="2">The sequence shown here is derived from an EMBL/GenBank/DDBJ whole genome shotgun (WGS) entry which is preliminary data.</text>
</comment>
<reference evidence="2 3" key="1">
    <citation type="submission" date="2020-12" db="EMBL/GenBank/DDBJ databases">
        <title>Concerted genomic and epigenomic changes stabilize Arabidopsis allopolyploids.</title>
        <authorList>
            <person name="Chen Z."/>
        </authorList>
    </citation>
    <scope>NUCLEOTIDE SEQUENCE [LARGE SCALE GENOMIC DNA]</scope>
    <source>
        <strain evidence="2">Allo738</strain>
        <tissue evidence="2">Leaf</tissue>
    </source>
</reference>
<dbReference type="PANTHER" id="PTHR33116">
    <property type="entry name" value="REVERSE TRANSCRIPTASE ZINC-BINDING DOMAIN-CONTAINING PROTEIN-RELATED-RELATED"/>
    <property type="match status" value="1"/>
</dbReference>
<evidence type="ECO:0000313" key="3">
    <source>
        <dbReference type="Proteomes" id="UP000694240"/>
    </source>
</evidence>
<accession>A0A8T2BJZ4</accession>
<protein>
    <submittedName>
        <fullName evidence="2">Reverse transcriptase zinc-binding domain</fullName>
    </submittedName>
</protein>
<dbReference type="PANTHER" id="PTHR33116:SF84">
    <property type="entry name" value="RNA-DIRECTED DNA POLYMERASE"/>
    <property type="match status" value="1"/>
</dbReference>
<organism evidence="2 3">
    <name type="scientific">Arabidopsis thaliana x Arabidopsis arenosa</name>
    <dbReference type="NCBI Taxonomy" id="1240361"/>
    <lineage>
        <taxon>Eukaryota</taxon>
        <taxon>Viridiplantae</taxon>
        <taxon>Streptophyta</taxon>
        <taxon>Embryophyta</taxon>
        <taxon>Tracheophyta</taxon>
        <taxon>Spermatophyta</taxon>
        <taxon>Magnoliopsida</taxon>
        <taxon>eudicotyledons</taxon>
        <taxon>Gunneridae</taxon>
        <taxon>Pentapetalae</taxon>
        <taxon>rosids</taxon>
        <taxon>malvids</taxon>
        <taxon>Brassicales</taxon>
        <taxon>Brassicaceae</taxon>
        <taxon>Camelineae</taxon>
        <taxon>Arabidopsis</taxon>
    </lineage>
</organism>